<dbReference type="GO" id="GO:0019867">
    <property type="term" value="C:outer membrane"/>
    <property type="evidence" value="ECO:0007669"/>
    <property type="project" value="InterPro"/>
</dbReference>
<dbReference type="RefSeq" id="WP_062220057.1">
    <property type="nucleotide sequence ID" value="NZ_FOSM01000012.1"/>
</dbReference>
<dbReference type="PATRIC" id="fig|1397108.4.peg.2913"/>
<evidence type="ECO:0000256" key="1">
    <source>
        <dbReference type="ARBA" id="ARBA00004370"/>
    </source>
</evidence>
<dbReference type="InterPro" id="IPR000184">
    <property type="entry name" value="Bac_surfAg_D15"/>
</dbReference>
<gene>
    <name evidence="3" type="ORF">IMCC12053_2849</name>
</gene>
<dbReference type="AlphaFoldDB" id="A0A0N9ZIG0"/>
<dbReference type="Pfam" id="PF01103">
    <property type="entry name" value="Omp85"/>
    <property type="match status" value="1"/>
</dbReference>
<dbReference type="Gene3D" id="2.40.160.50">
    <property type="entry name" value="membrane protein fhac: a member of the omp85/tpsb transporter family"/>
    <property type="match status" value="1"/>
</dbReference>
<evidence type="ECO:0000313" key="3">
    <source>
        <dbReference type="EMBL" id="ALI56796.1"/>
    </source>
</evidence>
<accession>A0A0N9ZIG0</accession>
<protein>
    <submittedName>
        <fullName evidence="3">Outer membrane protein assembly factor YaeT</fullName>
    </submittedName>
</protein>
<organism evidence="3 4">
    <name type="scientific">Celeribacter marinus</name>
    <dbReference type="NCBI Taxonomy" id="1397108"/>
    <lineage>
        <taxon>Bacteria</taxon>
        <taxon>Pseudomonadati</taxon>
        <taxon>Pseudomonadota</taxon>
        <taxon>Alphaproteobacteria</taxon>
        <taxon>Rhodobacterales</taxon>
        <taxon>Roseobacteraceae</taxon>
        <taxon>Celeribacter</taxon>
    </lineage>
</organism>
<name>A0A0N9ZIG0_9RHOB</name>
<dbReference type="STRING" id="1397108.IMCC12053_2849"/>
<evidence type="ECO:0000313" key="4">
    <source>
        <dbReference type="Proteomes" id="UP000064920"/>
    </source>
</evidence>
<keyword evidence="4" id="KW-1185">Reference proteome</keyword>
<reference evidence="3 4" key="1">
    <citation type="submission" date="2015-05" db="EMBL/GenBank/DDBJ databases">
        <authorList>
            <person name="Wang D.B."/>
            <person name="Wang M."/>
        </authorList>
    </citation>
    <scope>NUCLEOTIDE SEQUENCE [LARGE SCALE GENOMIC DNA]</scope>
    <source>
        <strain evidence="3 4">IMCC 12053</strain>
    </source>
</reference>
<comment type="subcellular location">
    <subcellularLocation>
        <location evidence="1">Membrane</location>
    </subcellularLocation>
</comment>
<dbReference type="EMBL" id="CP012023">
    <property type="protein sequence ID" value="ALI56796.1"/>
    <property type="molecule type" value="Genomic_DNA"/>
</dbReference>
<dbReference type="KEGG" id="cmar:IMCC12053_2849"/>
<dbReference type="Proteomes" id="UP000064920">
    <property type="component" value="Chromosome"/>
</dbReference>
<dbReference type="Gene3D" id="3.10.20.310">
    <property type="entry name" value="membrane protein fhac"/>
    <property type="match status" value="1"/>
</dbReference>
<evidence type="ECO:0000256" key="2">
    <source>
        <dbReference type="ARBA" id="ARBA00023136"/>
    </source>
</evidence>
<proteinExistence type="predicted"/>
<keyword evidence="2" id="KW-0472">Membrane</keyword>
<sequence>MNIVKSILLSCVCLTCAHAANAFDLRIDADDTLASTVRSASAIATASAESVTATDEIIAAVQADYRNILGALYRAGYYGPTISIQVDGREGASLSLISLPPKVETVVVSVTSGPRFSFGDAQVTPLAAGTLLPPAFSRGSPALAPLVGAAKDAAIDAWREASHAKAALKSQSIVANHPKSELDVALSVDPGPAATFGTLEVEGDSAVPARRIRKIAGLPEGTAFTPEYVDLAARRLQRTGTFRSVTLREADELNADNSLDITATVVDEKDNRIGYGAEISSLEGATLSSYWIDRNLTHDADRLRIDAEIAGLGGSTGIDYSLGASYRRPATFNPKYTALLNASVARLDEPDYRSDTGEFTFGVDVEASRSSEVSASLGYRYSDVTDALGSRKFNHIIVPLNGARDTRDNRLDPKGGTYLNAEIMPFFGVNGSASGTHIVADGRTYFTFGETDGVTLAARAQIGSVIGAQLAQTPPDLLFFSGGGGTVRGQPYHALGVPVGTDTTGGTSFLGLSGELRAKITNKIGLVGFYDLGAIGADALPASNADWHAGAGLGFRYNTGFGPIRVDVAAPVSGDTGEGIQLYVGIGQAF</sequence>